<reference evidence="1 2" key="1">
    <citation type="submission" date="2017-07" db="EMBL/GenBank/DDBJ databases">
        <title>An improved, manually edited Actinidia chinensis var. chinensis (kiwifruit) genome highlights the challenges associated with draft genomes and gene prediction in plants.</title>
        <authorList>
            <person name="Pilkington S."/>
            <person name="Crowhurst R."/>
            <person name="Hilario E."/>
            <person name="Nardozza S."/>
            <person name="Fraser L."/>
            <person name="Peng Y."/>
            <person name="Gunaseelan K."/>
            <person name="Simpson R."/>
            <person name="Tahir J."/>
            <person name="Deroles S."/>
            <person name="Templeton K."/>
            <person name="Luo Z."/>
            <person name="Davy M."/>
            <person name="Cheng C."/>
            <person name="Mcneilage M."/>
            <person name="Scaglione D."/>
            <person name="Liu Y."/>
            <person name="Zhang Q."/>
            <person name="Datson P."/>
            <person name="De Silva N."/>
            <person name="Gardiner S."/>
            <person name="Bassett H."/>
            <person name="Chagne D."/>
            <person name="Mccallum J."/>
            <person name="Dzierzon H."/>
            <person name="Deng C."/>
            <person name="Wang Y.-Y."/>
            <person name="Barron N."/>
            <person name="Manako K."/>
            <person name="Bowen J."/>
            <person name="Foster T."/>
            <person name="Erridge Z."/>
            <person name="Tiffin H."/>
            <person name="Waite C."/>
            <person name="Davies K."/>
            <person name="Grierson E."/>
            <person name="Laing W."/>
            <person name="Kirk R."/>
            <person name="Chen X."/>
            <person name="Wood M."/>
            <person name="Montefiori M."/>
            <person name="Brummell D."/>
            <person name="Schwinn K."/>
            <person name="Catanach A."/>
            <person name="Fullerton C."/>
            <person name="Li D."/>
            <person name="Meiyalaghan S."/>
            <person name="Nieuwenhuizen N."/>
            <person name="Read N."/>
            <person name="Prakash R."/>
            <person name="Hunter D."/>
            <person name="Zhang H."/>
            <person name="Mckenzie M."/>
            <person name="Knabel M."/>
            <person name="Harris A."/>
            <person name="Allan A."/>
            <person name="Chen A."/>
            <person name="Janssen B."/>
            <person name="Plunkett B."/>
            <person name="Dwamena C."/>
            <person name="Voogd C."/>
            <person name="Leif D."/>
            <person name="Lafferty D."/>
            <person name="Souleyre E."/>
            <person name="Varkonyi-Gasic E."/>
            <person name="Gambi F."/>
            <person name="Hanley J."/>
            <person name="Yao J.-L."/>
            <person name="Cheung J."/>
            <person name="David K."/>
            <person name="Warren B."/>
            <person name="Marsh K."/>
            <person name="Snowden K."/>
            <person name="Lin-Wang K."/>
            <person name="Brian L."/>
            <person name="Martinez-Sanchez M."/>
            <person name="Wang M."/>
            <person name="Ileperuma N."/>
            <person name="Macnee N."/>
            <person name="Campin R."/>
            <person name="Mcatee P."/>
            <person name="Drummond R."/>
            <person name="Espley R."/>
            <person name="Ireland H."/>
            <person name="Wu R."/>
            <person name="Atkinson R."/>
            <person name="Karunairetnam S."/>
            <person name="Bulley S."/>
            <person name="Chunkath S."/>
            <person name="Hanley Z."/>
            <person name="Storey R."/>
            <person name="Thrimawithana A."/>
            <person name="Thomson S."/>
            <person name="David C."/>
            <person name="Testolin R."/>
        </authorList>
    </citation>
    <scope>NUCLEOTIDE SEQUENCE [LARGE SCALE GENOMIC DNA]</scope>
    <source>
        <strain evidence="2">cv. Red5</strain>
        <tissue evidence="1">Young leaf</tissue>
    </source>
</reference>
<dbReference type="PANTHER" id="PTHR31170:SF17">
    <property type="match status" value="1"/>
</dbReference>
<dbReference type="Proteomes" id="UP000241394">
    <property type="component" value="Chromosome LG1"/>
</dbReference>
<dbReference type="OrthoDB" id="1896044at2759"/>
<dbReference type="OMA" id="DHISQND"/>
<dbReference type="STRING" id="1590841.A0A2R6S072"/>
<dbReference type="EMBL" id="NKQK01000001">
    <property type="protein sequence ID" value="PSS35670.1"/>
    <property type="molecule type" value="Genomic_DNA"/>
</dbReference>
<dbReference type="PANTHER" id="PTHR31170">
    <property type="entry name" value="BNAC04G53230D PROTEIN"/>
    <property type="match status" value="1"/>
</dbReference>
<dbReference type="InParanoid" id="A0A2R6S072"/>
<comment type="caution">
    <text evidence="1">The sequence shown here is derived from an EMBL/GenBank/DDBJ whole genome shotgun (WGS) entry which is preliminary data.</text>
</comment>
<name>A0A2R6S072_ACTCC</name>
<dbReference type="AlphaFoldDB" id="A0A2R6S072"/>
<dbReference type="InterPro" id="IPR004158">
    <property type="entry name" value="DUF247_pln"/>
</dbReference>
<protein>
    <submittedName>
        <fullName evidence="1">UPF0481 protein</fullName>
    </submittedName>
</protein>
<evidence type="ECO:0000313" key="2">
    <source>
        <dbReference type="Proteomes" id="UP000241394"/>
    </source>
</evidence>
<organism evidence="1 2">
    <name type="scientific">Actinidia chinensis var. chinensis</name>
    <name type="common">Chinese soft-hair kiwi</name>
    <dbReference type="NCBI Taxonomy" id="1590841"/>
    <lineage>
        <taxon>Eukaryota</taxon>
        <taxon>Viridiplantae</taxon>
        <taxon>Streptophyta</taxon>
        <taxon>Embryophyta</taxon>
        <taxon>Tracheophyta</taxon>
        <taxon>Spermatophyta</taxon>
        <taxon>Magnoliopsida</taxon>
        <taxon>eudicotyledons</taxon>
        <taxon>Gunneridae</taxon>
        <taxon>Pentapetalae</taxon>
        <taxon>asterids</taxon>
        <taxon>Ericales</taxon>
        <taxon>Actinidiaceae</taxon>
        <taxon>Actinidia</taxon>
    </lineage>
</organism>
<reference evidence="2" key="2">
    <citation type="journal article" date="2018" name="BMC Genomics">
        <title>A manually annotated Actinidia chinensis var. chinensis (kiwifruit) genome highlights the challenges associated with draft genomes and gene prediction in plants.</title>
        <authorList>
            <person name="Pilkington S.M."/>
            <person name="Crowhurst R."/>
            <person name="Hilario E."/>
            <person name="Nardozza S."/>
            <person name="Fraser L."/>
            <person name="Peng Y."/>
            <person name="Gunaseelan K."/>
            <person name="Simpson R."/>
            <person name="Tahir J."/>
            <person name="Deroles S.C."/>
            <person name="Templeton K."/>
            <person name="Luo Z."/>
            <person name="Davy M."/>
            <person name="Cheng C."/>
            <person name="McNeilage M."/>
            <person name="Scaglione D."/>
            <person name="Liu Y."/>
            <person name="Zhang Q."/>
            <person name="Datson P."/>
            <person name="De Silva N."/>
            <person name="Gardiner S.E."/>
            <person name="Bassett H."/>
            <person name="Chagne D."/>
            <person name="McCallum J."/>
            <person name="Dzierzon H."/>
            <person name="Deng C."/>
            <person name="Wang Y.Y."/>
            <person name="Barron L."/>
            <person name="Manako K."/>
            <person name="Bowen J."/>
            <person name="Foster T.M."/>
            <person name="Erridge Z.A."/>
            <person name="Tiffin H."/>
            <person name="Waite C.N."/>
            <person name="Davies K.M."/>
            <person name="Grierson E.P."/>
            <person name="Laing W.A."/>
            <person name="Kirk R."/>
            <person name="Chen X."/>
            <person name="Wood M."/>
            <person name="Montefiori M."/>
            <person name="Brummell D.A."/>
            <person name="Schwinn K.E."/>
            <person name="Catanach A."/>
            <person name="Fullerton C."/>
            <person name="Li D."/>
            <person name="Meiyalaghan S."/>
            <person name="Nieuwenhuizen N."/>
            <person name="Read N."/>
            <person name="Prakash R."/>
            <person name="Hunter D."/>
            <person name="Zhang H."/>
            <person name="McKenzie M."/>
            <person name="Knabel M."/>
            <person name="Harris A."/>
            <person name="Allan A.C."/>
            <person name="Gleave A."/>
            <person name="Chen A."/>
            <person name="Janssen B.J."/>
            <person name="Plunkett B."/>
            <person name="Ampomah-Dwamena C."/>
            <person name="Voogd C."/>
            <person name="Leif D."/>
            <person name="Lafferty D."/>
            <person name="Souleyre E.J.F."/>
            <person name="Varkonyi-Gasic E."/>
            <person name="Gambi F."/>
            <person name="Hanley J."/>
            <person name="Yao J.L."/>
            <person name="Cheung J."/>
            <person name="David K.M."/>
            <person name="Warren B."/>
            <person name="Marsh K."/>
            <person name="Snowden K.C."/>
            <person name="Lin-Wang K."/>
            <person name="Brian L."/>
            <person name="Martinez-Sanchez M."/>
            <person name="Wang M."/>
            <person name="Ileperuma N."/>
            <person name="Macnee N."/>
            <person name="Campin R."/>
            <person name="McAtee P."/>
            <person name="Drummond R.S.M."/>
            <person name="Espley R.V."/>
            <person name="Ireland H.S."/>
            <person name="Wu R."/>
            <person name="Atkinson R.G."/>
            <person name="Karunairetnam S."/>
            <person name="Bulley S."/>
            <person name="Chunkath S."/>
            <person name="Hanley Z."/>
            <person name="Storey R."/>
            <person name="Thrimawithana A.H."/>
            <person name="Thomson S."/>
            <person name="David C."/>
            <person name="Testolin R."/>
            <person name="Huang H."/>
            <person name="Hellens R.P."/>
            <person name="Schaffer R.J."/>
        </authorList>
    </citation>
    <scope>NUCLEOTIDE SEQUENCE [LARGE SCALE GENOMIC DNA]</scope>
    <source>
        <strain evidence="2">cv. Red5</strain>
    </source>
</reference>
<dbReference type="Gramene" id="PSS35670">
    <property type="protein sequence ID" value="PSS35670"/>
    <property type="gene ID" value="CEY00_Acc00154"/>
</dbReference>
<evidence type="ECO:0000313" key="1">
    <source>
        <dbReference type="EMBL" id="PSS35670.1"/>
    </source>
</evidence>
<dbReference type="Pfam" id="PF03140">
    <property type="entry name" value="DUF247"/>
    <property type="match status" value="1"/>
</dbReference>
<keyword evidence="2" id="KW-1185">Reference proteome</keyword>
<proteinExistence type="predicted"/>
<accession>A0A2R6S072</accession>
<gene>
    <name evidence="1" type="ORF">CEY00_Acc00154</name>
</gene>
<sequence>MMEEHKLRYLKLLLQQKNESNAERYVIAMRSLEQEARRCYADLIDLTLEEMVEMMLLNGCFIIELMRKFEYEDLREQNDPIFAICWTLNILQRDLMLFENQFPFFVLCKLFDIIEDPNRHEKLLHFALLFFHDLFPGPGHRARIEGESICKIRHLLELIHNNWLPSFVSTEPKGD</sequence>